<feature type="compositionally biased region" description="Basic and acidic residues" evidence="1">
    <location>
        <begin position="94"/>
        <end position="107"/>
    </location>
</feature>
<dbReference type="AlphaFoldDB" id="A0A1E1KJ59"/>
<name>A0A1E1KJ59_9HELO</name>
<protein>
    <submittedName>
        <fullName evidence="2">Uncharacterized protein</fullName>
    </submittedName>
</protein>
<organism evidence="2 3">
    <name type="scientific">Rhynchosporium graminicola</name>
    <dbReference type="NCBI Taxonomy" id="2792576"/>
    <lineage>
        <taxon>Eukaryota</taxon>
        <taxon>Fungi</taxon>
        <taxon>Dikarya</taxon>
        <taxon>Ascomycota</taxon>
        <taxon>Pezizomycotina</taxon>
        <taxon>Leotiomycetes</taxon>
        <taxon>Helotiales</taxon>
        <taxon>Ploettnerulaceae</taxon>
        <taxon>Rhynchosporium</taxon>
    </lineage>
</organism>
<dbReference type="InParanoid" id="A0A1E1KJ59"/>
<sequence length="107" mass="11705">MYGMKPKPATEPSSITNYLPLSISPTILSSQTNTKPGNNADVVKHRSPDHDYSATIATSSSQISSPGRDFLQPSSFAFFPPSKHPSSQASDPSSEWRKERLIQRLVS</sequence>
<reference evidence="3" key="1">
    <citation type="submission" date="2016-03" db="EMBL/GenBank/DDBJ databases">
        <authorList>
            <person name="Ploux O."/>
        </authorList>
    </citation>
    <scope>NUCLEOTIDE SEQUENCE [LARGE SCALE GENOMIC DNA]</scope>
    <source>
        <strain evidence="3">UK7</strain>
    </source>
</reference>
<accession>A0A1E1KJ59</accession>
<keyword evidence="3" id="KW-1185">Reference proteome</keyword>
<gene>
    <name evidence="2" type="ORF">RCO7_14461</name>
</gene>
<feature type="compositionally biased region" description="Polar residues" evidence="1">
    <location>
        <begin position="84"/>
        <end position="93"/>
    </location>
</feature>
<evidence type="ECO:0000313" key="2">
    <source>
        <dbReference type="EMBL" id="CZS98065.1"/>
    </source>
</evidence>
<comment type="caution">
    <text evidence="2">The sequence shown here is derived from an EMBL/GenBank/DDBJ whole genome shotgun (WGS) entry which is preliminary data.</text>
</comment>
<feature type="region of interest" description="Disordered" evidence="1">
    <location>
        <begin position="27"/>
        <end position="49"/>
    </location>
</feature>
<evidence type="ECO:0000256" key="1">
    <source>
        <dbReference type="SAM" id="MobiDB-lite"/>
    </source>
</evidence>
<dbReference type="EMBL" id="FJUW01000014">
    <property type="protein sequence ID" value="CZS98065.1"/>
    <property type="molecule type" value="Genomic_DNA"/>
</dbReference>
<evidence type="ECO:0000313" key="3">
    <source>
        <dbReference type="Proteomes" id="UP000178129"/>
    </source>
</evidence>
<proteinExistence type="predicted"/>
<dbReference type="Proteomes" id="UP000178129">
    <property type="component" value="Unassembled WGS sequence"/>
</dbReference>
<feature type="region of interest" description="Disordered" evidence="1">
    <location>
        <begin position="74"/>
        <end position="107"/>
    </location>
</feature>